<sequence length="342" mass="36920">MRLFLTVAACLAPLPLQAAGLSGGAGAWGFDPLVVAPLAGLAWLFMQGVERLAARGRPVAGWRQGVFYGGLLVLWAALQSPLAAWAGVAYEAHAWQGLLLRILGPLLVLWAAPQSALIAGLGPRARRGLVRRLPRRGRLRRGLRALLRPWPAALAFIATLYFWEIPALQNAAAAGALPGAVMLGAYLATGLWFFATLLHPQDPPHGPPHAGRQLMLIAASFSQLLLGAAITMKPMVLYGAYRLGLGDEAAGGYVIWTPSCFVLLAAIILVMHQWNAAEERRWRRAQRGGLSNAEMMALMPQTAQELWLAVTPKNRRTAYGLSMIPLVLFVMVFATVATARMF</sequence>
<keyword evidence="7" id="KW-0732">Signal</keyword>
<evidence type="ECO:0000256" key="4">
    <source>
        <dbReference type="ARBA" id="ARBA00022989"/>
    </source>
</evidence>
<keyword evidence="5 6" id="KW-0472">Membrane</keyword>
<evidence type="ECO:0000256" key="6">
    <source>
        <dbReference type="SAM" id="Phobius"/>
    </source>
</evidence>
<dbReference type="InterPro" id="IPR019108">
    <property type="entry name" value="Caa3_assmbl_CtaG-rel"/>
</dbReference>
<dbReference type="GO" id="GO:0005886">
    <property type="term" value="C:plasma membrane"/>
    <property type="evidence" value="ECO:0007669"/>
    <property type="project" value="UniProtKB-SubCell"/>
</dbReference>
<evidence type="ECO:0000313" key="10">
    <source>
        <dbReference type="Proteomes" id="UP000199541"/>
    </source>
</evidence>
<organism evidence="8 11">
    <name type="scientific">Allgaiera indica</name>
    <dbReference type="NCBI Taxonomy" id="765699"/>
    <lineage>
        <taxon>Bacteria</taxon>
        <taxon>Pseudomonadati</taxon>
        <taxon>Pseudomonadota</taxon>
        <taxon>Alphaproteobacteria</taxon>
        <taxon>Rhodobacterales</taxon>
        <taxon>Paracoccaceae</taxon>
        <taxon>Allgaiera</taxon>
    </lineage>
</organism>
<feature type="transmembrane region" description="Helical" evidence="6">
    <location>
        <begin position="253"/>
        <end position="274"/>
    </location>
</feature>
<feature type="chain" id="PRO_5042825236" evidence="7">
    <location>
        <begin position="19"/>
        <end position="342"/>
    </location>
</feature>
<accession>A0AAN4UQZ3</accession>
<feature type="transmembrane region" description="Helical" evidence="6">
    <location>
        <begin position="175"/>
        <end position="195"/>
    </location>
</feature>
<evidence type="ECO:0000256" key="1">
    <source>
        <dbReference type="ARBA" id="ARBA00004651"/>
    </source>
</evidence>
<feature type="transmembrane region" description="Helical" evidence="6">
    <location>
        <begin position="102"/>
        <end position="122"/>
    </location>
</feature>
<dbReference type="EMBL" id="FNOB01000005">
    <property type="protein sequence ID" value="SDW59003.1"/>
    <property type="molecule type" value="Genomic_DNA"/>
</dbReference>
<keyword evidence="10" id="KW-1185">Reference proteome</keyword>
<comment type="caution">
    <text evidence="8">The sequence shown here is derived from an EMBL/GenBank/DDBJ whole genome shotgun (WGS) entry which is preliminary data.</text>
</comment>
<reference evidence="9 10" key="2">
    <citation type="submission" date="2016-10" db="EMBL/GenBank/DDBJ databases">
        <authorList>
            <person name="Varghese N."/>
            <person name="Submissions S."/>
        </authorList>
    </citation>
    <scope>NUCLEOTIDE SEQUENCE [LARGE SCALE GENOMIC DNA]</scope>
    <source>
        <strain evidence="9 10">DSM 24802</strain>
    </source>
</reference>
<evidence type="ECO:0000256" key="3">
    <source>
        <dbReference type="ARBA" id="ARBA00022692"/>
    </source>
</evidence>
<gene>
    <name evidence="8" type="ORF">GCM10008024_12800</name>
    <name evidence="9" type="ORF">SAMN05444006_10535</name>
</gene>
<feature type="transmembrane region" description="Helical" evidence="6">
    <location>
        <begin position="216"/>
        <end position="241"/>
    </location>
</feature>
<protein>
    <submittedName>
        <fullName evidence="9">Cytochrome c oxidase assembly factor CtaG</fullName>
    </submittedName>
</protein>
<dbReference type="RefSeq" id="WP_051646113.1">
    <property type="nucleotide sequence ID" value="NZ_BNAB01000004.1"/>
</dbReference>
<proteinExistence type="predicted"/>
<evidence type="ECO:0000313" key="11">
    <source>
        <dbReference type="Proteomes" id="UP000634647"/>
    </source>
</evidence>
<evidence type="ECO:0000256" key="2">
    <source>
        <dbReference type="ARBA" id="ARBA00022475"/>
    </source>
</evidence>
<feature type="transmembrane region" description="Helical" evidence="6">
    <location>
        <begin position="318"/>
        <end position="339"/>
    </location>
</feature>
<evidence type="ECO:0000313" key="8">
    <source>
        <dbReference type="EMBL" id="GHE00607.1"/>
    </source>
</evidence>
<dbReference type="Proteomes" id="UP000199541">
    <property type="component" value="Unassembled WGS sequence"/>
</dbReference>
<keyword evidence="4 6" id="KW-1133">Transmembrane helix</keyword>
<feature type="transmembrane region" description="Helical" evidence="6">
    <location>
        <begin position="66"/>
        <end position="90"/>
    </location>
</feature>
<keyword evidence="2" id="KW-1003">Cell membrane</keyword>
<reference evidence="8" key="3">
    <citation type="submission" date="2023-06" db="EMBL/GenBank/DDBJ databases">
        <authorList>
            <person name="Sun Q."/>
            <person name="Zhou Y."/>
        </authorList>
    </citation>
    <scope>NUCLEOTIDE SEQUENCE</scope>
    <source>
        <strain evidence="8">CGMCC 1.10859</strain>
    </source>
</reference>
<dbReference type="Pfam" id="PF09678">
    <property type="entry name" value="Caa3_CtaG"/>
    <property type="match status" value="1"/>
</dbReference>
<evidence type="ECO:0000256" key="7">
    <source>
        <dbReference type="SAM" id="SignalP"/>
    </source>
</evidence>
<dbReference type="Proteomes" id="UP000634647">
    <property type="component" value="Unassembled WGS sequence"/>
</dbReference>
<evidence type="ECO:0000313" key="9">
    <source>
        <dbReference type="EMBL" id="SDW59003.1"/>
    </source>
</evidence>
<evidence type="ECO:0000256" key="5">
    <source>
        <dbReference type="ARBA" id="ARBA00023136"/>
    </source>
</evidence>
<dbReference type="AlphaFoldDB" id="A0AAN4UQZ3"/>
<feature type="transmembrane region" description="Helical" evidence="6">
    <location>
        <begin position="28"/>
        <end position="46"/>
    </location>
</feature>
<comment type="subcellular location">
    <subcellularLocation>
        <location evidence="1">Cell membrane</location>
        <topology evidence="1">Multi-pass membrane protein</topology>
    </subcellularLocation>
</comment>
<feature type="transmembrane region" description="Helical" evidence="6">
    <location>
        <begin position="143"/>
        <end position="163"/>
    </location>
</feature>
<dbReference type="EMBL" id="BNAB01000004">
    <property type="protein sequence ID" value="GHE00607.1"/>
    <property type="molecule type" value="Genomic_DNA"/>
</dbReference>
<name>A0AAN4UQZ3_9RHOB</name>
<feature type="signal peptide" evidence="7">
    <location>
        <begin position="1"/>
        <end position="18"/>
    </location>
</feature>
<reference evidence="8" key="1">
    <citation type="journal article" date="2014" name="Int. J. Syst. Evol. Microbiol.">
        <title>Complete genome sequence of Corynebacterium casei LMG S-19264T (=DSM 44701T), isolated from a smear-ripened cheese.</title>
        <authorList>
            <consortium name="US DOE Joint Genome Institute (JGI-PGF)"/>
            <person name="Walter F."/>
            <person name="Albersmeier A."/>
            <person name="Kalinowski J."/>
            <person name="Ruckert C."/>
        </authorList>
    </citation>
    <scope>NUCLEOTIDE SEQUENCE</scope>
    <source>
        <strain evidence="8">CGMCC 1.10859</strain>
    </source>
</reference>
<keyword evidence="3 6" id="KW-0812">Transmembrane</keyword>